<dbReference type="Pfam" id="PF00782">
    <property type="entry name" value="DSPc"/>
    <property type="match status" value="1"/>
</dbReference>
<protein>
    <submittedName>
        <fullName evidence="6">RNA/RNP complex-1-interacting phosphatase homolog</fullName>
    </submittedName>
</protein>
<dbReference type="SUPFAM" id="SSF52799">
    <property type="entry name" value="(Phosphotyrosine protein) phosphatases II"/>
    <property type="match status" value="1"/>
</dbReference>
<dbReference type="AlphaFoldDB" id="A0AA35XAW7"/>
<dbReference type="PROSITE" id="PS00383">
    <property type="entry name" value="TYR_PHOSPHATASE_1"/>
    <property type="match status" value="1"/>
</dbReference>
<evidence type="ECO:0000256" key="2">
    <source>
        <dbReference type="ARBA" id="ARBA00022912"/>
    </source>
</evidence>
<dbReference type="Gene3D" id="3.90.190.10">
    <property type="entry name" value="Protein tyrosine phosphatase superfamily"/>
    <property type="match status" value="1"/>
</dbReference>
<dbReference type="InterPro" id="IPR000340">
    <property type="entry name" value="Dual-sp_phosphatase_cat-dom"/>
</dbReference>
<organism evidence="6 7">
    <name type="scientific">Geodia barretti</name>
    <name type="common">Barrett's horny sponge</name>
    <dbReference type="NCBI Taxonomy" id="519541"/>
    <lineage>
        <taxon>Eukaryota</taxon>
        <taxon>Metazoa</taxon>
        <taxon>Porifera</taxon>
        <taxon>Demospongiae</taxon>
        <taxon>Heteroscleromorpha</taxon>
        <taxon>Tetractinellida</taxon>
        <taxon>Astrophorina</taxon>
        <taxon>Geodiidae</taxon>
        <taxon>Geodia</taxon>
    </lineage>
</organism>
<accession>A0AA35XAW7</accession>
<evidence type="ECO:0000256" key="3">
    <source>
        <dbReference type="SAM" id="MobiDB-lite"/>
    </source>
</evidence>
<gene>
    <name evidence="6" type="ORF">GBAR_LOCUS27816</name>
</gene>
<feature type="compositionally biased region" description="Basic and acidic residues" evidence="3">
    <location>
        <begin position="234"/>
        <end position="256"/>
    </location>
</feature>
<dbReference type="PANTHER" id="PTHR10367">
    <property type="entry name" value="MRNA-CAPPING ENZYME"/>
    <property type="match status" value="1"/>
</dbReference>
<dbReference type="PANTHER" id="PTHR10367:SF9">
    <property type="entry name" value="DUAL-SPECIFICITY PHOSPHATASE 11 (RNA_RNP COMPLEX 1-INTERACTING)"/>
    <property type="match status" value="1"/>
</dbReference>
<comment type="caution">
    <text evidence="6">The sequence shown here is derived from an EMBL/GenBank/DDBJ whole genome shotgun (WGS) entry which is preliminary data.</text>
</comment>
<keyword evidence="1" id="KW-0378">Hydrolase</keyword>
<dbReference type="InterPro" id="IPR051029">
    <property type="entry name" value="mRNA_Capping_Enz/RNA_Phosphat"/>
</dbReference>
<evidence type="ECO:0000259" key="5">
    <source>
        <dbReference type="PROSITE" id="PS50056"/>
    </source>
</evidence>
<dbReference type="EMBL" id="CASHTH010003883">
    <property type="protein sequence ID" value="CAI8050709.1"/>
    <property type="molecule type" value="Genomic_DNA"/>
</dbReference>
<evidence type="ECO:0000259" key="4">
    <source>
        <dbReference type="PROSITE" id="PS50054"/>
    </source>
</evidence>
<dbReference type="Proteomes" id="UP001174909">
    <property type="component" value="Unassembled WGS sequence"/>
</dbReference>
<reference evidence="6" key="1">
    <citation type="submission" date="2023-03" db="EMBL/GenBank/DDBJ databases">
        <authorList>
            <person name="Steffen K."/>
            <person name="Cardenas P."/>
        </authorList>
    </citation>
    <scope>NUCLEOTIDE SEQUENCE</scope>
</reference>
<proteinExistence type="predicted"/>
<keyword evidence="7" id="KW-1185">Reference proteome</keyword>
<evidence type="ECO:0000313" key="7">
    <source>
        <dbReference type="Proteomes" id="UP001174909"/>
    </source>
</evidence>
<dbReference type="InterPro" id="IPR029021">
    <property type="entry name" value="Prot-tyrosine_phosphatase-like"/>
</dbReference>
<sequence>MHVPDGWFDYSRFGSPIDSTRIVAVKTPLKKQFNTGMAANHSGDYSRILRGVPIEEEFTPGQMLELFKERGWRVGLVIDLTYTNRYYEPQDFIDHGVRHSKIKCPGQIIPPDDIYQRLCGELSEFLSDPNNDGSLVAVHCTHGLNRTGYLICRYLMEKCGYDAETAIEAFNSGRGCDIERENYLKHLRNGCPQDELRKSPARDRLGETDHLISGSLSSSAAHRGHLRWQSGGARRNDEEGDRRSREEVAREKREAVRGPLAPSSGKQESPDLKQLSAESSIVNRGGGITAVKMMVV</sequence>
<dbReference type="PROSITE" id="PS50056">
    <property type="entry name" value="TYR_PHOSPHATASE_2"/>
    <property type="match status" value="1"/>
</dbReference>
<dbReference type="InterPro" id="IPR020422">
    <property type="entry name" value="TYR_PHOSPHATASE_DUAL_dom"/>
</dbReference>
<dbReference type="GO" id="GO:0004651">
    <property type="term" value="F:polynucleotide 5'-phosphatase activity"/>
    <property type="evidence" value="ECO:0007669"/>
    <property type="project" value="TreeGrafter"/>
</dbReference>
<evidence type="ECO:0000313" key="6">
    <source>
        <dbReference type="EMBL" id="CAI8050709.1"/>
    </source>
</evidence>
<evidence type="ECO:0000256" key="1">
    <source>
        <dbReference type="ARBA" id="ARBA00022801"/>
    </source>
</evidence>
<dbReference type="GO" id="GO:0004721">
    <property type="term" value="F:phosphoprotein phosphatase activity"/>
    <property type="evidence" value="ECO:0007669"/>
    <property type="project" value="UniProtKB-KW"/>
</dbReference>
<feature type="domain" description="Tyrosine specific protein phosphatases" evidence="5">
    <location>
        <begin position="116"/>
        <end position="185"/>
    </location>
</feature>
<name>A0AA35XAW7_GEOBA</name>
<dbReference type="SMART" id="SM00195">
    <property type="entry name" value="DSPc"/>
    <property type="match status" value="1"/>
</dbReference>
<feature type="region of interest" description="Disordered" evidence="3">
    <location>
        <begin position="213"/>
        <end position="288"/>
    </location>
</feature>
<dbReference type="PROSITE" id="PS50054">
    <property type="entry name" value="TYR_PHOSPHATASE_DUAL"/>
    <property type="match status" value="1"/>
</dbReference>
<keyword evidence="2" id="KW-0904">Protein phosphatase</keyword>
<dbReference type="InterPro" id="IPR016130">
    <property type="entry name" value="Tyr_Pase_AS"/>
</dbReference>
<feature type="domain" description="Tyrosine-protein phosphatase" evidence="4">
    <location>
        <begin position="44"/>
        <end position="196"/>
    </location>
</feature>
<dbReference type="InterPro" id="IPR000387">
    <property type="entry name" value="Tyr_Pase_dom"/>
</dbReference>